<feature type="compositionally biased region" description="Polar residues" evidence="1">
    <location>
        <begin position="332"/>
        <end position="341"/>
    </location>
</feature>
<feature type="compositionally biased region" description="Basic residues" evidence="1">
    <location>
        <begin position="36"/>
        <end position="49"/>
    </location>
</feature>
<evidence type="ECO:0000313" key="3">
    <source>
        <dbReference type="Proteomes" id="UP001208570"/>
    </source>
</evidence>
<evidence type="ECO:0000313" key="2">
    <source>
        <dbReference type="EMBL" id="KAK2149158.1"/>
    </source>
</evidence>
<feature type="compositionally biased region" description="Low complexity" evidence="1">
    <location>
        <begin position="104"/>
        <end position="121"/>
    </location>
</feature>
<organism evidence="2 3">
    <name type="scientific">Paralvinella palmiformis</name>
    <dbReference type="NCBI Taxonomy" id="53620"/>
    <lineage>
        <taxon>Eukaryota</taxon>
        <taxon>Metazoa</taxon>
        <taxon>Spiralia</taxon>
        <taxon>Lophotrochozoa</taxon>
        <taxon>Annelida</taxon>
        <taxon>Polychaeta</taxon>
        <taxon>Sedentaria</taxon>
        <taxon>Canalipalpata</taxon>
        <taxon>Terebellida</taxon>
        <taxon>Terebelliformia</taxon>
        <taxon>Alvinellidae</taxon>
        <taxon>Paralvinella</taxon>
    </lineage>
</organism>
<feature type="compositionally biased region" description="Basic and acidic residues" evidence="1">
    <location>
        <begin position="1"/>
        <end position="12"/>
    </location>
</feature>
<sequence length="341" mass="38560">MASRRSDADPVKLPRPSSPYIIKSSLTTETNGSNKRSSRSRLQNRRRAKGSGIESGRRHGDVTLPREDNNRKRDKADNNSGVSRDKTQQRSKNREGDPYNPTDSASQGSSSYSGHSSSRSSYTDETRSRDSWDEERQRRWERKEVRSLRKSVENKLSRLISPTLDKHSTPLILHKRMARITEFANQVFESVPVNDLALIHRYRPHSPDIGKAPEYGDVQNYNCHVGAALHTKQYVDFYLREVEGEEPETDNDRNTATSRATSADRYSSETSTPNPHVTSANELSQSDDADRIDGYSNDFDAEETSSSKDRDVDTVSIHTYVSMEHASRTDGETTTSQNDVK</sequence>
<evidence type="ECO:0000256" key="1">
    <source>
        <dbReference type="SAM" id="MobiDB-lite"/>
    </source>
</evidence>
<reference evidence="2" key="1">
    <citation type="journal article" date="2023" name="Mol. Biol. Evol.">
        <title>Third-Generation Sequencing Reveals the Adaptive Role of the Epigenome in Three Deep-Sea Polychaetes.</title>
        <authorList>
            <person name="Perez M."/>
            <person name="Aroh O."/>
            <person name="Sun Y."/>
            <person name="Lan Y."/>
            <person name="Juniper S.K."/>
            <person name="Young C.R."/>
            <person name="Angers B."/>
            <person name="Qian P.Y."/>
        </authorList>
    </citation>
    <scope>NUCLEOTIDE SEQUENCE</scope>
    <source>
        <strain evidence="2">P08H-3</strain>
    </source>
</reference>
<dbReference type="Proteomes" id="UP001208570">
    <property type="component" value="Unassembled WGS sequence"/>
</dbReference>
<feature type="region of interest" description="Disordered" evidence="1">
    <location>
        <begin position="1"/>
        <end position="147"/>
    </location>
</feature>
<accession>A0AAD9JAI0</accession>
<feature type="compositionally biased region" description="Basic and acidic residues" evidence="1">
    <location>
        <begin position="122"/>
        <end position="147"/>
    </location>
</feature>
<keyword evidence="3" id="KW-1185">Reference proteome</keyword>
<comment type="caution">
    <text evidence="2">The sequence shown here is derived from an EMBL/GenBank/DDBJ whole genome shotgun (WGS) entry which is preliminary data.</text>
</comment>
<proteinExistence type="predicted"/>
<name>A0AAD9JAI0_9ANNE</name>
<feature type="compositionally biased region" description="Basic and acidic residues" evidence="1">
    <location>
        <begin position="55"/>
        <end position="97"/>
    </location>
</feature>
<feature type="region of interest" description="Disordered" evidence="1">
    <location>
        <begin position="244"/>
        <end position="341"/>
    </location>
</feature>
<dbReference type="EMBL" id="JAODUP010000464">
    <property type="protein sequence ID" value="KAK2149158.1"/>
    <property type="molecule type" value="Genomic_DNA"/>
</dbReference>
<dbReference type="AlphaFoldDB" id="A0AAD9JAI0"/>
<gene>
    <name evidence="2" type="ORF">LSH36_464g02031</name>
</gene>
<protein>
    <submittedName>
        <fullName evidence="2">Uncharacterized protein</fullName>
    </submittedName>
</protein>
<feature type="compositionally biased region" description="Polar residues" evidence="1">
    <location>
        <begin position="254"/>
        <end position="286"/>
    </location>
</feature>